<dbReference type="SMART" id="SM00989">
    <property type="entry name" value="V4R"/>
    <property type="match status" value="1"/>
</dbReference>
<accession>A0A1Y3GAC4</accession>
<dbReference type="SUPFAM" id="SSF111126">
    <property type="entry name" value="Ligand-binding domain in the NO signalling and Golgi transport"/>
    <property type="match status" value="1"/>
</dbReference>
<dbReference type="PANTHER" id="PTHR35090:SF2">
    <property type="entry name" value="ARSR FAMILY TRANSCRIPTIONAL REGULATOR"/>
    <property type="match status" value="1"/>
</dbReference>
<dbReference type="PANTHER" id="PTHR35090">
    <property type="entry name" value="DNA-DIRECTED RNA POLYMERASE SUBUNIT I"/>
    <property type="match status" value="1"/>
</dbReference>
<dbReference type="Pfam" id="PF02830">
    <property type="entry name" value="V4R"/>
    <property type="match status" value="1"/>
</dbReference>
<evidence type="ECO:0000259" key="1">
    <source>
        <dbReference type="SMART" id="SM00989"/>
    </source>
</evidence>
<organism evidence="2 3">
    <name type="scientific">Methanonatronarchaeum thermophilum</name>
    <dbReference type="NCBI Taxonomy" id="1927129"/>
    <lineage>
        <taxon>Archaea</taxon>
        <taxon>Methanobacteriati</taxon>
        <taxon>Methanobacteriota</taxon>
        <taxon>Methanonatronarchaeia</taxon>
        <taxon>Methanonatronarchaeales</taxon>
        <taxon>Methanonatronarchaeaceae</taxon>
        <taxon>Methanonatronarchaeum</taxon>
    </lineage>
</organism>
<feature type="domain" description="4-vinyl reductase 4VR" evidence="1">
    <location>
        <begin position="1"/>
        <end position="49"/>
    </location>
</feature>
<reference evidence="2 3" key="1">
    <citation type="submission" date="2016-12" db="EMBL/GenBank/DDBJ databases">
        <title>Discovery of methanogenic haloarchaea.</title>
        <authorList>
            <person name="Sorokin D.Y."/>
            <person name="Makarova K.S."/>
            <person name="Abbas B."/>
            <person name="Ferrer M."/>
            <person name="Golyshin P.N."/>
        </authorList>
    </citation>
    <scope>NUCLEOTIDE SEQUENCE [LARGE SCALE GENOMIC DNA]</scope>
    <source>
        <strain evidence="2">AMET1</strain>
    </source>
</reference>
<dbReference type="OrthoDB" id="371687at2157"/>
<evidence type="ECO:0000313" key="3">
    <source>
        <dbReference type="Proteomes" id="UP000195137"/>
    </source>
</evidence>
<comment type="caution">
    <text evidence="2">The sequence shown here is derived from an EMBL/GenBank/DDBJ whole genome shotgun (WGS) entry which is preliminary data.</text>
</comment>
<gene>
    <name evidence="2" type="ORF">AMET1_1293</name>
</gene>
<proteinExistence type="predicted"/>
<keyword evidence="3" id="KW-1185">Reference proteome</keyword>
<protein>
    <submittedName>
        <fullName evidence="2">Putative transcriptional regulator containing HTH and 4VR domain</fullName>
    </submittedName>
</protein>
<name>A0A1Y3GAC4_9EURY</name>
<dbReference type="InterPro" id="IPR024096">
    <property type="entry name" value="NO_sig/Golgi_transp_ligand-bd"/>
</dbReference>
<dbReference type="Gene3D" id="3.30.1380.20">
    <property type="entry name" value="Trafficking protein particle complex subunit 3"/>
    <property type="match status" value="1"/>
</dbReference>
<dbReference type="Proteomes" id="UP000195137">
    <property type="component" value="Unassembled WGS sequence"/>
</dbReference>
<dbReference type="InterPro" id="IPR004096">
    <property type="entry name" value="V4R"/>
</dbReference>
<sequence length="54" mass="6128">MPNVGRPLCSLDEGIIEGIINTKTQQNIKIKETECHGLGHKHCKFKIKQQKNNN</sequence>
<dbReference type="AlphaFoldDB" id="A0A1Y3GAC4"/>
<evidence type="ECO:0000313" key="2">
    <source>
        <dbReference type="EMBL" id="OUJ18378.1"/>
    </source>
</evidence>
<dbReference type="EMBL" id="MRZU01000004">
    <property type="protein sequence ID" value="OUJ18378.1"/>
    <property type="molecule type" value="Genomic_DNA"/>
</dbReference>